<sequence>MRPLDSNDTNNIVVTKRINDYNDVIFWFSGGTFHPESYKGGYNEQIRSKLKSIGIENALEQLNVKAVELAVEAARKTRALVAGNICNTWEYDPSNLQTSENRVSLILQ</sequence>
<dbReference type="Proteomes" id="UP000427769">
    <property type="component" value="Chromosome"/>
</dbReference>
<dbReference type="AlphaFoldDB" id="A0A5K7Z4Q4"/>
<gene>
    <name evidence="1" type="ORF">DSCW_30970</name>
</gene>
<organism evidence="1 2">
    <name type="scientific">Desulfosarcina widdelii</name>
    <dbReference type="NCBI Taxonomy" id="947919"/>
    <lineage>
        <taxon>Bacteria</taxon>
        <taxon>Pseudomonadati</taxon>
        <taxon>Thermodesulfobacteriota</taxon>
        <taxon>Desulfobacteria</taxon>
        <taxon>Desulfobacterales</taxon>
        <taxon>Desulfosarcinaceae</taxon>
        <taxon>Desulfosarcina</taxon>
    </lineage>
</organism>
<reference evidence="1 2" key="1">
    <citation type="submission" date="2019-11" db="EMBL/GenBank/DDBJ databases">
        <title>Comparative genomics of hydrocarbon-degrading Desulfosarcina strains.</title>
        <authorList>
            <person name="Watanabe M."/>
            <person name="Kojima H."/>
            <person name="Fukui M."/>
        </authorList>
    </citation>
    <scope>NUCLEOTIDE SEQUENCE [LARGE SCALE GENOMIC DNA]</scope>
    <source>
        <strain evidence="1 2">PP31</strain>
    </source>
</reference>
<name>A0A5K7Z4Q4_9BACT</name>
<dbReference type="KEGG" id="dwd:DSCW_30970"/>
<dbReference type="SUPFAM" id="SSF82282">
    <property type="entry name" value="Homocysteine S-methyltransferase"/>
    <property type="match status" value="1"/>
</dbReference>
<protein>
    <submittedName>
        <fullName evidence="1">Uncharacterized protein</fullName>
    </submittedName>
</protein>
<proteinExistence type="predicted"/>
<dbReference type="Gene3D" id="3.20.20.330">
    <property type="entry name" value="Homocysteine-binding-like domain"/>
    <property type="match status" value="1"/>
</dbReference>
<dbReference type="InterPro" id="IPR036589">
    <property type="entry name" value="HCY_dom_sf"/>
</dbReference>
<dbReference type="EMBL" id="AP021875">
    <property type="protein sequence ID" value="BBO75680.1"/>
    <property type="molecule type" value="Genomic_DNA"/>
</dbReference>
<keyword evidence="2" id="KW-1185">Reference proteome</keyword>
<evidence type="ECO:0000313" key="1">
    <source>
        <dbReference type="EMBL" id="BBO75680.1"/>
    </source>
</evidence>
<accession>A0A5K7Z4Q4</accession>
<evidence type="ECO:0000313" key="2">
    <source>
        <dbReference type="Proteomes" id="UP000427769"/>
    </source>
</evidence>